<evidence type="ECO:0000259" key="1">
    <source>
        <dbReference type="Pfam" id="PF02589"/>
    </source>
</evidence>
<comment type="caution">
    <text evidence="2">The sequence shown here is derived from an EMBL/GenBank/DDBJ whole genome shotgun (WGS) entry which is preliminary data.</text>
</comment>
<dbReference type="Pfam" id="PF02589">
    <property type="entry name" value="LUD_dom"/>
    <property type="match status" value="1"/>
</dbReference>
<dbReference type="InterPro" id="IPR003741">
    <property type="entry name" value="LUD_dom"/>
</dbReference>
<dbReference type="InterPro" id="IPR024185">
    <property type="entry name" value="FTHF_cligase-like_sf"/>
</dbReference>
<evidence type="ECO:0000313" key="2">
    <source>
        <dbReference type="EMBL" id="EFC51550.1"/>
    </source>
</evidence>
<reference evidence="2 3" key="1">
    <citation type="submission" date="2010-01" db="EMBL/GenBank/DDBJ databases">
        <authorList>
            <person name="Weinstock G."/>
            <person name="Sodergren E."/>
            <person name="Clifton S."/>
            <person name="Fulton L."/>
            <person name="Fulton B."/>
            <person name="Courtney L."/>
            <person name="Fronick C."/>
            <person name="Harrison M."/>
            <person name="Strong C."/>
            <person name="Farmer C."/>
            <person name="Delahaunty K."/>
            <person name="Markovic C."/>
            <person name="Hall O."/>
            <person name="Minx P."/>
            <person name="Tomlinson C."/>
            <person name="Mitreva M."/>
            <person name="Nelson J."/>
            <person name="Hou S."/>
            <person name="Wollam A."/>
            <person name="Pepin K.H."/>
            <person name="Johnson M."/>
            <person name="Bhonagiri V."/>
            <person name="Nash W.E."/>
            <person name="Warren W."/>
            <person name="Chinwalla A."/>
            <person name="Mardis E.R."/>
            <person name="Wilson R.K."/>
        </authorList>
    </citation>
    <scope>NUCLEOTIDE SEQUENCE [LARGE SCALE GENOMIC DNA]</scope>
    <source>
        <strain evidence="2 3">NJ9703</strain>
    </source>
</reference>
<dbReference type="PANTHER" id="PTHR43682">
    <property type="entry name" value="LACTATE UTILIZATION PROTEIN C"/>
    <property type="match status" value="1"/>
</dbReference>
<dbReference type="SUPFAM" id="SSF100950">
    <property type="entry name" value="NagB/RpiA/CoA transferase-like"/>
    <property type="match status" value="1"/>
</dbReference>
<proteinExistence type="predicted"/>
<dbReference type="InterPro" id="IPR037171">
    <property type="entry name" value="NagB/RpiA_transferase-like"/>
</dbReference>
<organism evidence="2 3">
    <name type="scientific">Neisseria subflava NJ9703</name>
    <dbReference type="NCBI Taxonomy" id="546268"/>
    <lineage>
        <taxon>Bacteria</taxon>
        <taxon>Pseudomonadati</taxon>
        <taxon>Pseudomonadota</taxon>
        <taxon>Betaproteobacteria</taxon>
        <taxon>Neisseriales</taxon>
        <taxon>Neisseriaceae</taxon>
        <taxon>Neisseria</taxon>
    </lineage>
</organism>
<gene>
    <name evidence="2" type="ORF">NEISUBOT_05044</name>
</gene>
<dbReference type="PANTHER" id="PTHR43682:SF1">
    <property type="entry name" value="LACTATE UTILIZATION PROTEIN C"/>
    <property type="match status" value="1"/>
</dbReference>
<accession>A0A9W5IQ29</accession>
<sequence>MSARENILAKLKKADALPMEEPPVFDYYREMGVSWANDVERLKHWAAAMRTVKTEIYWVTKSNWPQVFRQVAEGKGLKNILLPLETEHGQLARAALADTNIEPRGFERKIDDWKNEFFADIEAGFSGSKCGIARTGTIMLESSPVEPRSLSLVPPVHFCLFDTSKMYNEFHNAVEGEKLVEKGMPTNVILISGPSKTADIQLTLAYGAHGPRDLVVLAVLPDHISPADLEEKA</sequence>
<dbReference type="RefSeq" id="WP_004520593.1">
    <property type="nucleotide sequence ID" value="NZ_ACEO02000010.1"/>
</dbReference>
<name>A0A9W5IQ29_NEISU</name>
<dbReference type="AlphaFoldDB" id="A0A9W5IQ29"/>
<feature type="domain" description="LUD" evidence="1">
    <location>
        <begin position="43"/>
        <end position="219"/>
    </location>
</feature>
<dbReference type="Proteomes" id="UP000004621">
    <property type="component" value="Unassembled WGS sequence"/>
</dbReference>
<dbReference type="Gene3D" id="3.40.50.10420">
    <property type="entry name" value="NagB/RpiA/CoA transferase-like"/>
    <property type="match status" value="1"/>
</dbReference>
<evidence type="ECO:0000313" key="3">
    <source>
        <dbReference type="Proteomes" id="UP000004621"/>
    </source>
</evidence>
<protein>
    <recommendedName>
        <fullName evidence="1">LUD domain-containing protein</fullName>
    </recommendedName>
</protein>
<dbReference type="EMBL" id="ACEO02000010">
    <property type="protein sequence ID" value="EFC51550.1"/>
    <property type="molecule type" value="Genomic_DNA"/>
</dbReference>